<gene>
    <name evidence="1" type="ORF">FA13DRAFT_37147</name>
</gene>
<keyword evidence="2" id="KW-1185">Reference proteome</keyword>
<organism evidence="1 2">
    <name type="scientific">Coprinellus micaceus</name>
    <name type="common">Glistening ink-cap mushroom</name>
    <name type="synonym">Coprinus micaceus</name>
    <dbReference type="NCBI Taxonomy" id="71717"/>
    <lineage>
        <taxon>Eukaryota</taxon>
        <taxon>Fungi</taxon>
        <taxon>Dikarya</taxon>
        <taxon>Basidiomycota</taxon>
        <taxon>Agaricomycotina</taxon>
        <taxon>Agaricomycetes</taxon>
        <taxon>Agaricomycetidae</taxon>
        <taxon>Agaricales</taxon>
        <taxon>Agaricineae</taxon>
        <taxon>Psathyrellaceae</taxon>
        <taxon>Coprinellus</taxon>
    </lineage>
</organism>
<dbReference type="AlphaFoldDB" id="A0A4Y7U259"/>
<comment type="caution">
    <text evidence="1">The sequence shown here is derived from an EMBL/GenBank/DDBJ whole genome shotgun (WGS) entry which is preliminary data.</text>
</comment>
<dbReference type="EMBL" id="QPFP01000001">
    <property type="protein sequence ID" value="TEB39919.1"/>
    <property type="molecule type" value="Genomic_DNA"/>
</dbReference>
<evidence type="ECO:0000313" key="1">
    <source>
        <dbReference type="EMBL" id="TEB39919.1"/>
    </source>
</evidence>
<proteinExistence type="predicted"/>
<sequence length="120" mass="12730">MRLSRSSDSVSEIPLGRKIFGALFAVITLALNHVAVGALNRPASRVSAIVVAPECLKVPMEPLISFSGFTITRQASPLSWPGASSPVSARPHRVKSTLSLLKSSELPFSLQISEGTTVMT</sequence>
<evidence type="ECO:0000313" key="2">
    <source>
        <dbReference type="Proteomes" id="UP000298030"/>
    </source>
</evidence>
<name>A0A4Y7U259_COPMI</name>
<reference evidence="1 2" key="1">
    <citation type="journal article" date="2019" name="Nat. Ecol. Evol.">
        <title>Megaphylogeny resolves global patterns of mushroom evolution.</title>
        <authorList>
            <person name="Varga T."/>
            <person name="Krizsan K."/>
            <person name="Foldi C."/>
            <person name="Dima B."/>
            <person name="Sanchez-Garcia M."/>
            <person name="Sanchez-Ramirez S."/>
            <person name="Szollosi G.J."/>
            <person name="Szarkandi J.G."/>
            <person name="Papp V."/>
            <person name="Albert L."/>
            <person name="Andreopoulos W."/>
            <person name="Angelini C."/>
            <person name="Antonin V."/>
            <person name="Barry K.W."/>
            <person name="Bougher N.L."/>
            <person name="Buchanan P."/>
            <person name="Buyck B."/>
            <person name="Bense V."/>
            <person name="Catcheside P."/>
            <person name="Chovatia M."/>
            <person name="Cooper J."/>
            <person name="Damon W."/>
            <person name="Desjardin D."/>
            <person name="Finy P."/>
            <person name="Geml J."/>
            <person name="Haridas S."/>
            <person name="Hughes K."/>
            <person name="Justo A."/>
            <person name="Karasinski D."/>
            <person name="Kautmanova I."/>
            <person name="Kiss B."/>
            <person name="Kocsube S."/>
            <person name="Kotiranta H."/>
            <person name="LaButti K.M."/>
            <person name="Lechner B.E."/>
            <person name="Liimatainen K."/>
            <person name="Lipzen A."/>
            <person name="Lukacs Z."/>
            <person name="Mihaltcheva S."/>
            <person name="Morgado L.N."/>
            <person name="Niskanen T."/>
            <person name="Noordeloos M.E."/>
            <person name="Ohm R.A."/>
            <person name="Ortiz-Santana B."/>
            <person name="Ovrebo C."/>
            <person name="Racz N."/>
            <person name="Riley R."/>
            <person name="Savchenko A."/>
            <person name="Shiryaev A."/>
            <person name="Soop K."/>
            <person name="Spirin V."/>
            <person name="Szebenyi C."/>
            <person name="Tomsovsky M."/>
            <person name="Tulloss R.E."/>
            <person name="Uehling J."/>
            <person name="Grigoriev I.V."/>
            <person name="Vagvolgyi C."/>
            <person name="Papp T."/>
            <person name="Martin F.M."/>
            <person name="Miettinen O."/>
            <person name="Hibbett D.S."/>
            <person name="Nagy L.G."/>
        </authorList>
    </citation>
    <scope>NUCLEOTIDE SEQUENCE [LARGE SCALE GENOMIC DNA]</scope>
    <source>
        <strain evidence="1 2">FP101781</strain>
    </source>
</reference>
<accession>A0A4Y7U259</accession>
<protein>
    <submittedName>
        <fullName evidence="1">Uncharacterized protein</fullName>
    </submittedName>
</protein>
<dbReference type="Proteomes" id="UP000298030">
    <property type="component" value="Unassembled WGS sequence"/>
</dbReference>